<keyword evidence="2 3" id="KW-0175">Coiled coil</keyword>
<dbReference type="PANTHER" id="PTHR15249:SF0">
    <property type="entry name" value="TRAF FAMILY MEMBER-ASSOCIATED NF-KAPPA-B ACTIVATOR"/>
    <property type="match status" value="1"/>
</dbReference>
<organism evidence="6 7">
    <name type="scientific">Denticeps clupeoides</name>
    <name type="common">denticle herring</name>
    <dbReference type="NCBI Taxonomy" id="299321"/>
    <lineage>
        <taxon>Eukaryota</taxon>
        <taxon>Metazoa</taxon>
        <taxon>Chordata</taxon>
        <taxon>Craniata</taxon>
        <taxon>Vertebrata</taxon>
        <taxon>Euteleostomi</taxon>
        <taxon>Actinopterygii</taxon>
        <taxon>Neopterygii</taxon>
        <taxon>Teleostei</taxon>
        <taxon>Clupei</taxon>
        <taxon>Clupeiformes</taxon>
        <taxon>Denticipitoidei</taxon>
        <taxon>Denticipitidae</taxon>
        <taxon>Denticeps</taxon>
    </lineage>
</organism>
<evidence type="ECO:0000313" key="6">
    <source>
        <dbReference type="Ensembl" id="ENSDCDP00010026338.1"/>
    </source>
</evidence>
<evidence type="ECO:0000256" key="2">
    <source>
        <dbReference type="ARBA" id="ARBA00023054"/>
    </source>
</evidence>
<feature type="compositionally biased region" description="Low complexity" evidence="4">
    <location>
        <begin position="256"/>
        <end position="274"/>
    </location>
</feature>
<feature type="region of interest" description="Disordered" evidence="4">
    <location>
        <begin position="256"/>
        <end position="300"/>
    </location>
</feature>
<proteinExistence type="predicted"/>
<evidence type="ECO:0000259" key="5">
    <source>
        <dbReference type="Pfam" id="PF12845"/>
    </source>
</evidence>
<sequence>MDKNMADQLNKAFDAYRAASIERDSVKKELKQQSEYYESYVQKLKRQIEDQSRQISKLKAQLSSAAGVPGETAPREEEAELLSSCDGHHDNPSSGSRRTDHFLMDDPQYAVVLPHAVSGADVSKAEDVGDAFREVLGKFHLIQTLAGRQKDCLRRIFKGTYPAHEQQFSMPIQCTDSLAERAEVSFPSGSRQDTDEPQASSSLASRGASPDVDSMITKWSVKYPPSTDSTYGFLNSDPEKNIEQHRNVLATVAEEPGSYPASSHHSSSMAPGSGDAVRGPQQALWSPTLSHPPPASPLAACAEPHQQDCAFCNASIPKEHIFSHLNSHFQNGSNN</sequence>
<reference evidence="6" key="3">
    <citation type="submission" date="2025-09" db="UniProtKB">
        <authorList>
            <consortium name="Ensembl"/>
        </authorList>
    </citation>
    <scope>IDENTIFICATION</scope>
</reference>
<dbReference type="GeneTree" id="ENSGT00390000008712"/>
<dbReference type="PANTHER" id="PTHR15249">
    <property type="entry name" value="TRAF FAMILY MEMBER-ASSOCIATED NF-KAPPA-B ACTIVATOR"/>
    <property type="match status" value="1"/>
</dbReference>
<evidence type="ECO:0000256" key="3">
    <source>
        <dbReference type="SAM" id="Coils"/>
    </source>
</evidence>
<feature type="region of interest" description="Disordered" evidence="4">
    <location>
        <begin position="62"/>
        <end position="98"/>
    </location>
</feature>
<feature type="region of interest" description="Disordered" evidence="4">
    <location>
        <begin position="182"/>
        <end position="210"/>
    </location>
</feature>
<gene>
    <name evidence="6" type="primary">TANK</name>
</gene>
<feature type="compositionally biased region" description="Polar residues" evidence="4">
    <location>
        <begin position="187"/>
        <end position="204"/>
    </location>
</feature>
<reference evidence="6 7" key="1">
    <citation type="submission" date="2020-06" db="EMBL/GenBank/DDBJ databases">
        <authorList>
            <consortium name="Wellcome Sanger Institute Data Sharing"/>
        </authorList>
    </citation>
    <scope>NUCLEOTIDE SEQUENCE [LARGE SCALE GENOMIC DNA]</scope>
</reference>
<keyword evidence="7" id="KW-1185">Reference proteome</keyword>
<dbReference type="RefSeq" id="XP_028847261.1">
    <property type="nucleotide sequence ID" value="XM_028991428.1"/>
</dbReference>
<dbReference type="Proteomes" id="UP000694580">
    <property type="component" value="Chromosome 9"/>
</dbReference>
<accession>A0AAY4BZS0</accession>
<reference evidence="6" key="2">
    <citation type="submission" date="2025-08" db="UniProtKB">
        <authorList>
            <consortium name="Ensembl"/>
        </authorList>
    </citation>
    <scope>IDENTIFICATION</scope>
</reference>
<feature type="compositionally biased region" description="Basic and acidic residues" evidence="4">
    <location>
        <begin position="86"/>
        <end position="98"/>
    </location>
</feature>
<dbReference type="AlphaFoldDB" id="A0AAY4BZS0"/>
<feature type="domain" description="Tbk1/Ikki binding" evidence="5">
    <location>
        <begin position="125"/>
        <end position="177"/>
    </location>
</feature>
<dbReference type="Ensembl" id="ENSDCDT00010032551.1">
    <property type="protein sequence ID" value="ENSDCDP00010026338.1"/>
    <property type="gene ID" value="ENSDCDG00010016626.1"/>
</dbReference>
<dbReference type="GeneID" id="114796913"/>
<dbReference type="InterPro" id="IPR024581">
    <property type="entry name" value="TBD"/>
</dbReference>
<dbReference type="GO" id="GO:0043124">
    <property type="term" value="P:negative regulation of canonical NF-kappaB signal transduction"/>
    <property type="evidence" value="ECO:0007669"/>
    <property type="project" value="InterPro"/>
</dbReference>
<protein>
    <recommendedName>
        <fullName evidence="5">Tbk1/Ikki binding domain-containing protein</fullName>
    </recommendedName>
</protein>
<feature type="coiled-coil region" evidence="3">
    <location>
        <begin position="27"/>
        <end position="61"/>
    </location>
</feature>
<evidence type="ECO:0000313" key="7">
    <source>
        <dbReference type="Proteomes" id="UP000694580"/>
    </source>
</evidence>
<evidence type="ECO:0000256" key="1">
    <source>
        <dbReference type="ARBA" id="ARBA00022553"/>
    </source>
</evidence>
<evidence type="ECO:0000256" key="4">
    <source>
        <dbReference type="SAM" id="MobiDB-lite"/>
    </source>
</evidence>
<dbReference type="Pfam" id="PF12845">
    <property type="entry name" value="TBD"/>
    <property type="match status" value="1"/>
</dbReference>
<keyword evidence="1" id="KW-0597">Phosphoprotein</keyword>
<dbReference type="InterPro" id="IPR039669">
    <property type="entry name" value="TANK"/>
</dbReference>
<name>A0AAY4BZS0_9TELE</name>